<proteinExistence type="predicted"/>
<sequence>MFLLVGELAVWVGTLRAVDSV</sequence>
<accession>A0A098GJ33</accession>
<evidence type="ECO:0000313" key="1">
    <source>
        <dbReference type="EMBL" id="CEH11020.1"/>
    </source>
</evidence>
<gene>
    <name evidence="1" type="ORF">ANAPHAGO_01006</name>
</gene>
<dbReference type="AlphaFoldDB" id="A0A098GJ33"/>
<evidence type="ECO:0000313" key="2">
    <source>
        <dbReference type="Proteomes" id="UP000055047"/>
    </source>
</evidence>
<reference evidence="1 2" key="1">
    <citation type="submission" date="2014-09" db="EMBL/GenBank/DDBJ databases">
        <authorList>
            <person name="Loux Valentin"/>
            <person name="Dugat Thibaut"/>
        </authorList>
    </citation>
    <scope>NUCLEOTIDE SEQUENCE [LARGE SCALE GENOMIC DNA]</scope>
    <source>
        <strain evidence="1 2">BOV-10_179</strain>
    </source>
</reference>
<organism evidence="1 2">
    <name type="scientific">Anaplasma phagocytophilum</name>
    <name type="common">Ehrlichia phagocytophila</name>
    <dbReference type="NCBI Taxonomy" id="948"/>
    <lineage>
        <taxon>Bacteria</taxon>
        <taxon>Pseudomonadati</taxon>
        <taxon>Pseudomonadota</taxon>
        <taxon>Alphaproteobacteria</taxon>
        <taxon>Rickettsiales</taxon>
        <taxon>Anaplasmataceae</taxon>
        <taxon>Anaplasma</taxon>
        <taxon>phagocytophilum group</taxon>
    </lineage>
</organism>
<name>A0A098GJ33_ANAPH</name>
<dbReference type="Proteomes" id="UP000055047">
    <property type="component" value="Unassembled WGS sequence"/>
</dbReference>
<dbReference type="EMBL" id="CCXQ01000025">
    <property type="protein sequence ID" value="CEH11020.1"/>
    <property type="molecule type" value="Genomic_DNA"/>
</dbReference>
<protein>
    <submittedName>
        <fullName evidence="1">Uncharacterized protein</fullName>
    </submittedName>
</protein>